<accession>A0A9P2TCJ1</accession>
<evidence type="ECO:0000259" key="4">
    <source>
        <dbReference type="Pfam" id="PF08341"/>
    </source>
</evidence>
<comment type="caution">
    <text evidence="5">The sequence shown here is derived from an EMBL/GenBank/DDBJ whole genome shotgun (WGS) entry which is preliminary data.</text>
</comment>
<dbReference type="Pfam" id="PF08341">
    <property type="entry name" value="TED"/>
    <property type="match status" value="1"/>
</dbReference>
<dbReference type="Gene3D" id="1.10.150.480">
    <property type="match status" value="1"/>
</dbReference>
<proteinExistence type="predicted"/>
<evidence type="ECO:0000256" key="1">
    <source>
        <dbReference type="SAM" id="MobiDB-lite"/>
    </source>
</evidence>
<dbReference type="InterPro" id="IPR023849">
    <property type="entry name" value="TQXA_dom"/>
</dbReference>
<dbReference type="NCBIfam" id="TIGR03934">
    <property type="entry name" value="TQXA_dom"/>
    <property type="match status" value="1"/>
</dbReference>
<keyword evidence="2" id="KW-0472">Membrane</keyword>
<dbReference type="RefSeq" id="WP_016188269.1">
    <property type="nucleotide sequence ID" value="NZ_AOSG01000018.1"/>
</dbReference>
<feature type="transmembrane region" description="Helical" evidence="2">
    <location>
        <begin position="361"/>
        <end position="384"/>
    </location>
</feature>
<name>A0A9P2TCJ1_THEFU</name>
<dbReference type="EMBL" id="AOSG01000018">
    <property type="protein sequence ID" value="EOR72158.1"/>
    <property type="molecule type" value="Genomic_DNA"/>
</dbReference>
<dbReference type="Proteomes" id="UP000014184">
    <property type="component" value="Unassembled WGS sequence"/>
</dbReference>
<feature type="signal peptide" evidence="3">
    <location>
        <begin position="1"/>
        <end position="32"/>
    </location>
</feature>
<organism evidence="5 6">
    <name type="scientific">Thermobifida fusca TM51</name>
    <dbReference type="NCBI Taxonomy" id="1169414"/>
    <lineage>
        <taxon>Bacteria</taxon>
        <taxon>Bacillati</taxon>
        <taxon>Actinomycetota</taxon>
        <taxon>Actinomycetes</taxon>
        <taxon>Streptosporangiales</taxon>
        <taxon>Nocardiopsidaceae</taxon>
        <taxon>Thermobifida</taxon>
    </lineage>
</organism>
<evidence type="ECO:0000256" key="2">
    <source>
        <dbReference type="SAM" id="Phobius"/>
    </source>
</evidence>
<feature type="region of interest" description="Disordered" evidence="1">
    <location>
        <begin position="307"/>
        <end position="341"/>
    </location>
</feature>
<feature type="domain" description="Thioester" evidence="4">
    <location>
        <begin position="75"/>
        <end position="179"/>
    </location>
</feature>
<keyword evidence="3" id="KW-0732">Signal</keyword>
<keyword evidence="2" id="KW-0812">Transmembrane</keyword>
<reference evidence="5 6" key="1">
    <citation type="journal article" date="2013" name="Genome Announc.">
        <title>Draft Genome Sequence of the Lignocellulose Decomposer Thermobifida fusca Strain TM51.</title>
        <authorList>
            <person name="Toth A."/>
            <person name="Barna T."/>
            <person name="Nagy I."/>
            <person name="Horvath B."/>
            <person name="Nagy I."/>
            <person name="Tancsics A."/>
            <person name="Kriszt B."/>
            <person name="Baka E."/>
            <person name="Fekete C."/>
            <person name="Kukolya J."/>
        </authorList>
    </citation>
    <scope>NUCLEOTIDE SEQUENCE [LARGE SCALE GENOMIC DNA]</scope>
    <source>
        <strain evidence="5 6">TM51</strain>
    </source>
</reference>
<evidence type="ECO:0000256" key="3">
    <source>
        <dbReference type="SAM" id="SignalP"/>
    </source>
</evidence>
<feature type="compositionally biased region" description="Low complexity" evidence="1">
    <location>
        <begin position="307"/>
        <end position="332"/>
    </location>
</feature>
<gene>
    <name evidence="5" type="ORF">TM51_03392</name>
</gene>
<evidence type="ECO:0000313" key="6">
    <source>
        <dbReference type="Proteomes" id="UP000014184"/>
    </source>
</evidence>
<keyword evidence="2" id="KW-1133">Transmembrane helix</keyword>
<keyword evidence="6" id="KW-1185">Reference proteome</keyword>
<sequence length="388" mass="40000">MPSLLSRVRSGLCAATAAILLACWGPSLPAAAESTSIARVDRNGTPGENVHFTNGESATTTLFELRVDDDTTVAAYCVDVSRNVDYTAAYTMAEWPQLPGAAHAGKIVWIVRNSYPVLPLEEVAEHSGIDGLSAEQAIAGTQAAIWHFSNGIQLRPPGFGDSGAAHVHALYRYLLDHATPVAEPDAPLGLVPSKVVGETSSSLGPLTVHTTGDAPVRLTVNGIGEAALVDADGSPVFEARDGDEILLALPADVEEGTATVYARTDQAEILPGLVYTGKDGVQTQPLVVADTATIALTVAARVSWNAPDSAASASPSGSPSDAPAPEQSASAPAPTPPAEPAAPIVAEDKRIEADLPLTGTWLGAVLAGALALLGLGAVLILVTWRRRR</sequence>
<dbReference type="PROSITE" id="PS51257">
    <property type="entry name" value="PROKAR_LIPOPROTEIN"/>
    <property type="match status" value="1"/>
</dbReference>
<feature type="chain" id="PRO_5040129149" evidence="3">
    <location>
        <begin position="33"/>
        <end position="388"/>
    </location>
</feature>
<dbReference type="InterPro" id="IPR013552">
    <property type="entry name" value="Thioester_dom"/>
</dbReference>
<evidence type="ECO:0000313" key="5">
    <source>
        <dbReference type="EMBL" id="EOR72158.1"/>
    </source>
</evidence>
<dbReference type="AlphaFoldDB" id="A0A9P2TCJ1"/>
<protein>
    <submittedName>
        <fullName evidence="5">Surface protein</fullName>
    </submittedName>
</protein>